<comment type="caution">
    <text evidence="1">The sequence shown here is derived from an EMBL/GenBank/DDBJ whole genome shotgun (WGS) entry which is preliminary data.</text>
</comment>
<dbReference type="EMBL" id="ONZP01000602">
    <property type="protein sequence ID" value="SPJ88045.1"/>
    <property type="molecule type" value="Genomic_DNA"/>
</dbReference>
<dbReference type="Proteomes" id="UP001187734">
    <property type="component" value="Unassembled WGS sequence"/>
</dbReference>
<reference evidence="1" key="1">
    <citation type="submission" date="2018-03" db="EMBL/GenBank/DDBJ databases">
        <authorList>
            <person name="Guldener U."/>
        </authorList>
    </citation>
    <scope>NUCLEOTIDE SEQUENCE</scope>
</reference>
<name>A0AAE8MM06_9HYPO</name>
<gene>
    <name evidence="1" type="ORF">FTOL_12514</name>
</gene>
<keyword evidence="2" id="KW-1185">Reference proteome</keyword>
<proteinExistence type="predicted"/>
<organism evidence="1 2">
    <name type="scientific">Fusarium torulosum</name>
    <dbReference type="NCBI Taxonomy" id="33205"/>
    <lineage>
        <taxon>Eukaryota</taxon>
        <taxon>Fungi</taxon>
        <taxon>Dikarya</taxon>
        <taxon>Ascomycota</taxon>
        <taxon>Pezizomycotina</taxon>
        <taxon>Sordariomycetes</taxon>
        <taxon>Hypocreomycetidae</taxon>
        <taxon>Hypocreales</taxon>
        <taxon>Nectriaceae</taxon>
        <taxon>Fusarium</taxon>
    </lineage>
</organism>
<protein>
    <submittedName>
        <fullName evidence="1">Uncharacterized protein</fullName>
    </submittedName>
</protein>
<evidence type="ECO:0000313" key="1">
    <source>
        <dbReference type="EMBL" id="SPJ88045.1"/>
    </source>
</evidence>
<evidence type="ECO:0000313" key="2">
    <source>
        <dbReference type="Proteomes" id="UP001187734"/>
    </source>
</evidence>
<dbReference type="AlphaFoldDB" id="A0AAE8MM06"/>
<accession>A0AAE8MM06</accession>
<sequence>MFDECRGGKKWNQKITYDLCEDVDMDRYGLCEMGVKDRDVSQASECGVCRKEREEKEREEREDKGKHVHFDHWVSVIPRDDDE</sequence>